<dbReference type="AlphaFoldDB" id="A0A0E9QRC6"/>
<organism evidence="1">
    <name type="scientific">Anguilla anguilla</name>
    <name type="common">European freshwater eel</name>
    <name type="synonym">Muraena anguilla</name>
    <dbReference type="NCBI Taxonomy" id="7936"/>
    <lineage>
        <taxon>Eukaryota</taxon>
        <taxon>Metazoa</taxon>
        <taxon>Chordata</taxon>
        <taxon>Craniata</taxon>
        <taxon>Vertebrata</taxon>
        <taxon>Euteleostomi</taxon>
        <taxon>Actinopterygii</taxon>
        <taxon>Neopterygii</taxon>
        <taxon>Teleostei</taxon>
        <taxon>Anguilliformes</taxon>
        <taxon>Anguillidae</taxon>
        <taxon>Anguilla</taxon>
    </lineage>
</organism>
<reference evidence="1" key="2">
    <citation type="journal article" date="2015" name="Fish Shellfish Immunol.">
        <title>Early steps in the European eel (Anguilla anguilla)-Vibrio vulnificus interaction in the gills: Role of the RtxA13 toxin.</title>
        <authorList>
            <person name="Callol A."/>
            <person name="Pajuelo D."/>
            <person name="Ebbesson L."/>
            <person name="Teles M."/>
            <person name="MacKenzie S."/>
            <person name="Amaro C."/>
        </authorList>
    </citation>
    <scope>NUCLEOTIDE SEQUENCE</scope>
</reference>
<sequence>MNIHHWPLPPLSCPHLHHHTGLFFHVEPQAWAGMFWPE</sequence>
<name>A0A0E9QRC6_ANGAN</name>
<accession>A0A0E9QRC6</accession>
<reference evidence="1" key="1">
    <citation type="submission" date="2014-11" db="EMBL/GenBank/DDBJ databases">
        <authorList>
            <person name="Amaro Gonzalez C."/>
        </authorList>
    </citation>
    <scope>NUCLEOTIDE SEQUENCE</scope>
</reference>
<proteinExistence type="predicted"/>
<dbReference type="EMBL" id="GBXM01089061">
    <property type="protein sequence ID" value="JAH19516.1"/>
    <property type="molecule type" value="Transcribed_RNA"/>
</dbReference>
<evidence type="ECO:0000313" key="1">
    <source>
        <dbReference type="EMBL" id="JAH19516.1"/>
    </source>
</evidence>
<protein>
    <submittedName>
        <fullName evidence="1">Uncharacterized protein</fullName>
    </submittedName>
</protein>